<evidence type="ECO:0000313" key="3">
    <source>
        <dbReference type="Proteomes" id="UP000002058"/>
    </source>
</evidence>
<dbReference type="OrthoDB" id="449487at2759"/>
<organism evidence="2 3">
    <name type="scientific">Uncinocarpus reesii (strain UAMH 1704)</name>
    <dbReference type="NCBI Taxonomy" id="336963"/>
    <lineage>
        <taxon>Eukaryota</taxon>
        <taxon>Fungi</taxon>
        <taxon>Dikarya</taxon>
        <taxon>Ascomycota</taxon>
        <taxon>Pezizomycotina</taxon>
        <taxon>Eurotiomycetes</taxon>
        <taxon>Eurotiomycetidae</taxon>
        <taxon>Onygenales</taxon>
        <taxon>Onygenaceae</taxon>
        <taxon>Uncinocarpus</taxon>
    </lineage>
</organism>
<sequence length="368" mass="39049">MHAITVSSPDGKPGKAGKVYYPLALRDIPKPTSQGSELLIKLTAAALNHRDLFIRQHLYPGVSFDTPLLADGAGIVVSAGPQVPSPESWIQKRVIINPGTGWKDAEDGPESPTGYAILGGTKNNPKGTLQEYVTVDVSEVELAPEHLNDAEAAALPLTGLTAWRALVTKAGDKNSKSGAAVLITGIGGGVALMALRFAAARGADVYVTSSSEQKLRQAIELGARGGVNYKEEGWDKKLLGMLPTGKRNFDAIIDGAGGDIVEKASRLLKAGGVLSIYGMTVSPKMPFLMQAVLKNIDVKGSTMGSRKEFKDMVDFVKQQSIKPIVWRVVQGIDNIPAIDSLFDDMKKGSQFGKLVIQIANSSGSESKL</sequence>
<dbReference type="AlphaFoldDB" id="C4JV94"/>
<dbReference type="InterPro" id="IPR036291">
    <property type="entry name" value="NAD(P)-bd_dom_sf"/>
</dbReference>
<dbReference type="KEGG" id="ure:UREG_06486"/>
<dbReference type="RefSeq" id="XP_002583519.1">
    <property type="nucleotide sequence ID" value="XM_002583473.1"/>
</dbReference>
<dbReference type="InterPro" id="IPR011032">
    <property type="entry name" value="GroES-like_sf"/>
</dbReference>
<dbReference type="SUPFAM" id="SSF50129">
    <property type="entry name" value="GroES-like"/>
    <property type="match status" value="1"/>
</dbReference>
<accession>C4JV94</accession>
<dbReference type="Gene3D" id="3.40.50.720">
    <property type="entry name" value="NAD(P)-binding Rossmann-like Domain"/>
    <property type="match status" value="1"/>
</dbReference>
<dbReference type="FunFam" id="3.40.50.720:FF:000481">
    <property type="entry name" value="Alcohol dehydrogenase, variant"/>
    <property type="match status" value="1"/>
</dbReference>
<dbReference type="InterPro" id="IPR052711">
    <property type="entry name" value="Zinc_ADH-like"/>
</dbReference>
<dbReference type="Gene3D" id="3.90.180.10">
    <property type="entry name" value="Medium-chain alcohol dehydrogenases, catalytic domain"/>
    <property type="match status" value="1"/>
</dbReference>
<dbReference type="OMA" id="NIDVRGC"/>
<dbReference type="SMART" id="SM00829">
    <property type="entry name" value="PKS_ER"/>
    <property type="match status" value="1"/>
</dbReference>
<dbReference type="InParanoid" id="C4JV94"/>
<dbReference type="EMBL" id="CH476618">
    <property type="protein sequence ID" value="EEP81621.1"/>
    <property type="molecule type" value="Genomic_DNA"/>
</dbReference>
<proteinExistence type="predicted"/>
<dbReference type="GO" id="GO:0016491">
    <property type="term" value="F:oxidoreductase activity"/>
    <property type="evidence" value="ECO:0007669"/>
    <property type="project" value="InterPro"/>
</dbReference>
<feature type="domain" description="Enoyl reductase (ER)" evidence="1">
    <location>
        <begin position="18"/>
        <end position="356"/>
    </location>
</feature>
<dbReference type="GeneID" id="8442593"/>
<dbReference type="Proteomes" id="UP000002058">
    <property type="component" value="Unassembled WGS sequence"/>
</dbReference>
<dbReference type="CDD" id="cd05188">
    <property type="entry name" value="MDR"/>
    <property type="match status" value="1"/>
</dbReference>
<dbReference type="PANTHER" id="PTHR45033">
    <property type="match status" value="1"/>
</dbReference>
<dbReference type="VEuPathDB" id="FungiDB:UREG_06486"/>
<dbReference type="Pfam" id="PF00107">
    <property type="entry name" value="ADH_zinc_N"/>
    <property type="match status" value="1"/>
</dbReference>
<gene>
    <name evidence="2" type="ORF">UREG_06486</name>
</gene>
<evidence type="ECO:0000259" key="1">
    <source>
        <dbReference type="SMART" id="SM00829"/>
    </source>
</evidence>
<protein>
    <recommendedName>
        <fullName evidence="1">Enoyl reductase (ER) domain-containing protein</fullName>
    </recommendedName>
</protein>
<dbReference type="InterPro" id="IPR013149">
    <property type="entry name" value="ADH-like_C"/>
</dbReference>
<reference evidence="3" key="1">
    <citation type="journal article" date="2009" name="Genome Res.">
        <title>Comparative genomic analyses of the human fungal pathogens Coccidioides and their relatives.</title>
        <authorList>
            <person name="Sharpton T.J."/>
            <person name="Stajich J.E."/>
            <person name="Rounsley S.D."/>
            <person name="Gardner M.J."/>
            <person name="Wortman J.R."/>
            <person name="Jordar V.S."/>
            <person name="Maiti R."/>
            <person name="Kodira C.D."/>
            <person name="Neafsey D.E."/>
            <person name="Zeng Q."/>
            <person name="Hung C.-Y."/>
            <person name="McMahan C."/>
            <person name="Muszewska A."/>
            <person name="Grynberg M."/>
            <person name="Mandel M.A."/>
            <person name="Kellner E.M."/>
            <person name="Barker B.M."/>
            <person name="Galgiani J.N."/>
            <person name="Orbach M.J."/>
            <person name="Kirkland T.N."/>
            <person name="Cole G.T."/>
            <person name="Henn M.R."/>
            <person name="Birren B.W."/>
            <person name="Taylor J.W."/>
        </authorList>
    </citation>
    <scope>NUCLEOTIDE SEQUENCE [LARGE SCALE GENOMIC DNA]</scope>
    <source>
        <strain evidence="3">UAMH 1704</strain>
    </source>
</reference>
<dbReference type="SUPFAM" id="SSF51735">
    <property type="entry name" value="NAD(P)-binding Rossmann-fold domains"/>
    <property type="match status" value="1"/>
</dbReference>
<name>C4JV94_UNCRE</name>
<dbReference type="InterPro" id="IPR020843">
    <property type="entry name" value="ER"/>
</dbReference>
<dbReference type="eggNOG" id="KOG1198">
    <property type="taxonomic scope" value="Eukaryota"/>
</dbReference>
<dbReference type="STRING" id="336963.C4JV94"/>
<dbReference type="InterPro" id="IPR013154">
    <property type="entry name" value="ADH-like_N"/>
</dbReference>
<dbReference type="Pfam" id="PF08240">
    <property type="entry name" value="ADH_N"/>
    <property type="match status" value="1"/>
</dbReference>
<dbReference type="HOGENOM" id="CLU_026673_3_4_1"/>
<evidence type="ECO:0000313" key="2">
    <source>
        <dbReference type="EMBL" id="EEP81621.1"/>
    </source>
</evidence>
<dbReference type="PANTHER" id="PTHR45033:SF3">
    <property type="entry name" value="DEHYDROGENASE, PUTATIVE (AFU_ORTHOLOGUE AFUA_2G13270)-RELATED"/>
    <property type="match status" value="1"/>
</dbReference>
<keyword evidence="3" id="KW-1185">Reference proteome</keyword>